<name>A0A8X6NYQ8_NEPPI</name>
<accession>A0A8X6NYQ8</accession>
<dbReference type="AlphaFoldDB" id="A0A8X6NYQ8"/>
<protein>
    <submittedName>
        <fullName evidence="1">Uncharacterized protein</fullName>
    </submittedName>
</protein>
<dbReference type="Proteomes" id="UP000887013">
    <property type="component" value="Unassembled WGS sequence"/>
</dbReference>
<dbReference type="EMBL" id="BMAW01109858">
    <property type="protein sequence ID" value="GFT40487.1"/>
    <property type="molecule type" value="Genomic_DNA"/>
</dbReference>
<evidence type="ECO:0000313" key="1">
    <source>
        <dbReference type="EMBL" id="GFT40487.1"/>
    </source>
</evidence>
<sequence length="94" mass="10467">MSRRTFAGHQSPGDAEESKAFIKLRLTLWKSFLSCREYFNAAKSGGAYLLQLCRVFGSPGWIIVALKFIEELGVCRSAIMDTDNNVLTTDNSSE</sequence>
<organism evidence="1 2">
    <name type="scientific">Nephila pilipes</name>
    <name type="common">Giant wood spider</name>
    <name type="synonym">Nephila maculata</name>
    <dbReference type="NCBI Taxonomy" id="299642"/>
    <lineage>
        <taxon>Eukaryota</taxon>
        <taxon>Metazoa</taxon>
        <taxon>Ecdysozoa</taxon>
        <taxon>Arthropoda</taxon>
        <taxon>Chelicerata</taxon>
        <taxon>Arachnida</taxon>
        <taxon>Araneae</taxon>
        <taxon>Araneomorphae</taxon>
        <taxon>Entelegynae</taxon>
        <taxon>Araneoidea</taxon>
        <taxon>Nephilidae</taxon>
        <taxon>Nephila</taxon>
    </lineage>
</organism>
<proteinExistence type="predicted"/>
<gene>
    <name evidence="1" type="ORF">NPIL_554421</name>
</gene>
<reference evidence="1" key="1">
    <citation type="submission" date="2020-08" db="EMBL/GenBank/DDBJ databases">
        <title>Multicomponent nature underlies the extraordinary mechanical properties of spider dragline silk.</title>
        <authorList>
            <person name="Kono N."/>
            <person name="Nakamura H."/>
            <person name="Mori M."/>
            <person name="Yoshida Y."/>
            <person name="Ohtoshi R."/>
            <person name="Malay A.D."/>
            <person name="Moran D.A.P."/>
            <person name="Tomita M."/>
            <person name="Numata K."/>
            <person name="Arakawa K."/>
        </authorList>
    </citation>
    <scope>NUCLEOTIDE SEQUENCE</scope>
</reference>
<comment type="caution">
    <text evidence="1">The sequence shown here is derived from an EMBL/GenBank/DDBJ whole genome shotgun (WGS) entry which is preliminary data.</text>
</comment>
<keyword evidence="2" id="KW-1185">Reference proteome</keyword>
<evidence type="ECO:0000313" key="2">
    <source>
        <dbReference type="Proteomes" id="UP000887013"/>
    </source>
</evidence>